<dbReference type="PANTHER" id="PTHR43877">
    <property type="entry name" value="AMINOALKYLPHOSPHONATE N-ACETYLTRANSFERASE-RELATED-RELATED"/>
    <property type="match status" value="1"/>
</dbReference>
<sequence>MIDEASAADAAAVVALWRACGLTRPWNDPDADFALALATPTATVLVAREGAEVSGSAMVGFDGHRGWIYYLAVAPERQRGGLGRALMAAAEAWLAARGVPKVQLMVREGNTAALGFYDALGLERQDVVVLGRFLEGDATR</sequence>
<feature type="domain" description="N-acetyltransferase" evidence="3">
    <location>
        <begin position="1"/>
        <end position="140"/>
    </location>
</feature>
<dbReference type="SUPFAM" id="SSF55729">
    <property type="entry name" value="Acyl-CoA N-acyltransferases (Nat)"/>
    <property type="match status" value="1"/>
</dbReference>
<proteinExistence type="predicted"/>
<dbReference type="RefSeq" id="WP_069205189.1">
    <property type="nucleotide sequence ID" value="NZ_CP014168.1"/>
</dbReference>
<dbReference type="InterPro" id="IPR050832">
    <property type="entry name" value="Bact_Acetyltransf"/>
</dbReference>
<evidence type="ECO:0000256" key="1">
    <source>
        <dbReference type="ARBA" id="ARBA00022679"/>
    </source>
</evidence>
<dbReference type="CDD" id="cd04301">
    <property type="entry name" value="NAT_SF"/>
    <property type="match status" value="1"/>
</dbReference>
<dbReference type="PROSITE" id="PS51186">
    <property type="entry name" value="GNAT"/>
    <property type="match status" value="1"/>
</dbReference>
<dbReference type="InterPro" id="IPR016181">
    <property type="entry name" value="Acyl_CoA_acyltransferase"/>
</dbReference>
<dbReference type="Pfam" id="PF00583">
    <property type="entry name" value="Acetyltransf_1"/>
    <property type="match status" value="1"/>
</dbReference>
<gene>
    <name evidence="4" type="ORF">AWL63_12330</name>
</gene>
<dbReference type="InterPro" id="IPR000182">
    <property type="entry name" value="GNAT_dom"/>
</dbReference>
<organism evidence="4 5">
    <name type="scientific">Sphingomonas panacis</name>
    <dbReference type="NCBI Taxonomy" id="1560345"/>
    <lineage>
        <taxon>Bacteria</taxon>
        <taxon>Pseudomonadati</taxon>
        <taxon>Pseudomonadota</taxon>
        <taxon>Alphaproteobacteria</taxon>
        <taxon>Sphingomonadales</taxon>
        <taxon>Sphingomonadaceae</taxon>
        <taxon>Sphingomonas</taxon>
    </lineage>
</organism>
<protein>
    <submittedName>
        <fullName evidence="4">Acetyltransferase</fullName>
    </submittedName>
</protein>
<dbReference type="Gene3D" id="3.40.630.30">
    <property type="match status" value="1"/>
</dbReference>
<dbReference type="EMBL" id="CP014168">
    <property type="protein sequence ID" value="AOH84638.1"/>
    <property type="molecule type" value="Genomic_DNA"/>
</dbReference>
<evidence type="ECO:0000313" key="4">
    <source>
        <dbReference type="EMBL" id="AOH84638.1"/>
    </source>
</evidence>
<keyword evidence="2" id="KW-0012">Acyltransferase</keyword>
<dbReference type="STRING" id="1560345.AWL63_12330"/>
<dbReference type="AlphaFoldDB" id="A0A1B3ZB21"/>
<dbReference type="NCBIfam" id="NF002959">
    <property type="entry name" value="PRK03624.1"/>
    <property type="match status" value="1"/>
</dbReference>
<keyword evidence="5" id="KW-1185">Reference proteome</keyword>
<evidence type="ECO:0000256" key="2">
    <source>
        <dbReference type="ARBA" id="ARBA00023315"/>
    </source>
</evidence>
<dbReference type="KEGG" id="span:AWL63_12330"/>
<evidence type="ECO:0000313" key="5">
    <source>
        <dbReference type="Proteomes" id="UP000094256"/>
    </source>
</evidence>
<dbReference type="GO" id="GO:0016747">
    <property type="term" value="F:acyltransferase activity, transferring groups other than amino-acyl groups"/>
    <property type="evidence" value="ECO:0007669"/>
    <property type="project" value="InterPro"/>
</dbReference>
<dbReference type="Proteomes" id="UP000094256">
    <property type="component" value="Chromosome"/>
</dbReference>
<evidence type="ECO:0000259" key="3">
    <source>
        <dbReference type="PROSITE" id="PS51186"/>
    </source>
</evidence>
<reference evidence="4 5" key="1">
    <citation type="submission" date="2016-01" db="EMBL/GenBank/DDBJ databases">
        <title>Complete genome and mega plasmid sequence of Sphingomonas panacis DCY99 elicits systemic resistance in rice to Xanthomonas oryzae.</title>
        <authorList>
            <person name="Kim Y.J."/>
            <person name="Yang D.C."/>
            <person name="Sing P."/>
        </authorList>
    </citation>
    <scope>NUCLEOTIDE SEQUENCE [LARGE SCALE GENOMIC DNA]</scope>
    <source>
        <strain evidence="4 5">DCY99</strain>
    </source>
</reference>
<accession>A0A1B3ZB21</accession>
<name>A0A1B3ZB21_9SPHN</name>
<dbReference type="OrthoDB" id="1821130at2"/>
<keyword evidence="1 4" id="KW-0808">Transferase</keyword>